<evidence type="ECO:0000313" key="2">
    <source>
        <dbReference type="Proteomes" id="UP000239210"/>
    </source>
</evidence>
<keyword evidence="2" id="KW-1185">Reference proteome</keyword>
<dbReference type="AlphaFoldDB" id="A0A2T0TPV2"/>
<gene>
    <name evidence="1" type="ORF">LY71_11214</name>
</gene>
<protein>
    <submittedName>
        <fullName evidence="1">Uncharacterized protein</fullName>
    </submittedName>
</protein>
<sequence>MRPWVRRYVYERVLDSGRCVGLPNDRHDLVGLMGDDDPPASPPRVALLRDGQDPLGRGAHGVVGSRA</sequence>
<dbReference type="EMBL" id="PVTG01000012">
    <property type="protein sequence ID" value="PRY47659.1"/>
    <property type="molecule type" value="Genomic_DNA"/>
</dbReference>
<comment type="caution">
    <text evidence="1">The sequence shown here is derived from an EMBL/GenBank/DDBJ whole genome shotgun (WGS) entry which is preliminary data.</text>
</comment>
<dbReference type="Proteomes" id="UP000239210">
    <property type="component" value="Unassembled WGS sequence"/>
</dbReference>
<accession>A0A2T0TPV2</accession>
<organism evidence="1 2">
    <name type="scientific">Geodermatophilus tzadiensis</name>
    <dbReference type="NCBI Taxonomy" id="1137988"/>
    <lineage>
        <taxon>Bacteria</taxon>
        <taxon>Bacillati</taxon>
        <taxon>Actinomycetota</taxon>
        <taxon>Actinomycetes</taxon>
        <taxon>Geodermatophilales</taxon>
        <taxon>Geodermatophilaceae</taxon>
        <taxon>Geodermatophilus</taxon>
    </lineage>
</organism>
<evidence type="ECO:0000313" key="1">
    <source>
        <dbReference type="EMBL" id="PRY47659.1"/>
    </source>
</evidence>
<proteinExistence type="predicted"/>
<name>A0A2T0TPV2_9ACTN</name>
<reference evidence="1 2" key="1">
    <citation type="submission" date="2018-03" db="EMBL/GenBank/DDBJ databases">
        <title>Genomic Encyclopedia of Archaeal and Bacterial Type Strains, Phase II (KMG-II): from individual species to whole genera.</title>
        <authorList>
            <person name="Goeker M."/>
        </authorList>
    </citation>
    <scope>NUCLEOTIDE SEQUENCE [LARGE SCALE GENOMIC DNA]</scope>
    <source>
        <strain evidence="1 2">DSM 45416</strain>
    </source>
</reference>